<accession>A0A9X6VS41</accession>
<dbReference type="PANTHER" id="PTHR34385:SF1">
    <property type="entry name" value="PEPTIDOGLYCAN L-ALANYL-D-GLUTAMATE ENDOPEPTIDASE CWLK"/>
    <property type="match status" value="1"/>
</dbReference>
<dbReference type="InterPro" id="IPR052179">
    <property type="entry name" value="DD-CPase-like"/>
</dbReference>
<dbReference type="InterPro" id="IPR003709">
    <property type="entry name" value="VanY-like_core_dom"/>
</dbReference>
<evidence type="ECO:0000259" key="1">
    <source>
        <dbReference type="Pfam" id="PF02557"/>
    </source>
</evidence>
<reference evidence="2 3" key="1">
    <citation type="submission" date="2017-09" db="EMBL/GenBank/DDBJ databases">
        <title>Large-scale bioinformatics analysis of Bacillus genomes uncovers conserved roles of natural products in bacterial physiology.</title>
        <authorList>
            <consortium name="Agbiome Team Llc"/>
            <person name="Bleich R.M."/>
            <person name="Kirk G.J."/>
            <person name="Santa Maria K.C."/>
            <person name="Allen S.E."/>
            <person name="Farag S."/>
            <person name="Shank E.A."/>
            <person name="Bowers A."/>
        </authorList>
    </citation>
    <scope>NUCLEOTIDE SEQUENCE [LARGE SCALE GENOMIC DNA]</scope>
    <source>
        <strain evidence="2 3">AFS020204</strain>
    </source>
</reference>
<dbReference type="Gene3D" id="3.30.1380.10">
    <property type="match status" value="1"/>
</dbReference>
<dbReference type="GO" id="GO:0006508">
    <property type="term" value="P:proteolysis"/>
    <property type="evidence" value="ECO:0007669"/>
    <property type="project" value="InterPro"/>
</dbReference>
<dbReference type="AlphaFoldDB" id="A0A9X6VS41"/>
<keyword evidence="2" id="KW-0645">Protease</keyword>
<sequence length="139" mass="15844">MEADYVLPAGYSEHNSGLSLDVGSGLTQMDRAPEGKWIEKNAWKYGFILRYPSDKTDVTGIQSEPWHIRYVGLPHSTIMQKMNLALEEYLDYLKEEESISASIEGEKYTMSYYPFFQSKTIDVEIPVKDMGGVIMTTRS</sequence>
<gene>
    <name evidence="2" type="ORF">CN357_33060</name>
</gene>
<dbReference type="GO" id="GO:0004180">
    <property type="term" value="F:carboxypeptidase activity"/>
    <property type="evidence" value="ECO:0007669"/>
    <property type="project" value="UniProtKB-KW"/>
</dbReference>
<name>A0A9X6VS41_BACCE</name>
<evidence type="ECO:0000313" key="2">
    <source>
        <dbReference type="EMBL" id="PFF40579.1"/>
    </source>
</evidence>
<dbReference type="InterPro" id="IPR058193">
    <property type="entry name" value="VanY/YodJ_core_dom"/>
</dbReference>
<feature type="domain" description="D-alanyl-D-alanine carboxypeptidase-like core" evidence="1">
    <location>
        <begin position="5"/>
        <end position="72"/>
    </location>
</feature>
<dbReference type="InterPro" id="IPR009045">
    <property type="entry name" value="Zn_M74/Hedgehog-like"/>
</dbReference>
<organism evidence="2 3">
    <name type="scientific">Bacillus cereus</name>
    <dbReference type="NCBI Taxonomy" id="1396"/>
    <lineage>
        <taxon>Bacteria</taxon>
        <taxon>Bacillati</taxon>
        <taxon>Bacillota</taxon>
        <taxon>Bacilli</taxon>
        <taxon>Bacillales</taxon>
        <taxon>Bacillaceae</taxon>
        <taxon>Bacillus</taxon>
        <taxon>Bacillus cereus group</taxon>
    </lineage>
</organism>
<dbReference type="Pfam" id="PF02557">
    <property type="entry name" value="VanY"/>
    <property type="match status" value="1"/>
</dbReference>
<dbReference type="Proteomes" id="UP000220210">
    <property type="component" value="Unassembled WGS sequence"/>
</dbReference>
<dbReference type="EMBL" id="NTSO01000036">
    <property type="protein sequence ID" value="PFF40579.1"/>
    <property type="molecule type" value="Genomic_DNA"/>
</dbReference>
<proteinExistence type="predicted"/>
<keyword evidence="2" id="KW-0378">Hydrolase</keyword>
<protein>
    <submittedName>
        <fullName evidence="2">D-alanyl-D-alanine carboxypeptidase</fullName>
    </submittedName>
</protein>
<dbReference type="PANTHER" id="PTHR34385">
    <property type="entry name" value="D-ALANYL-D-ALANINE CARBOXYPEPTIDASE"/>
    <property type="match status" value="1"/>
</dbReference>
<dbReference type="Gene3D" id="3.30.200.180">
    <property type="match status" value="1"/>
</dbReference>
<dbReference type="CDD" id="cd14852">
    <property type="entry name" value="LD-carboxypeptidase"/>
    <property type="match status" value="1"/>
</dbReference>
<keyword evidence="2" id="KW-0121">Carboxypeptidase</keyword>
<evidence type="ECO:0000313" key="3">
    <source>
        <dbReference type="Proteomes" id="UP000220210"/>
    </source>
</evidence>
<dbReference type="SUPFAM" id="SSF55166">
    <property type="entry name" value="Hedgehog/DD-peptidase"/>
    <property type="match status" value="1"/>
</dbReference>
<comment type="caution">
    <text evidence="2">The sequence shown here is derived from an EMBL/GenBank/DDBJ whole genome shotgun (WGS) entry which is preliminary data.</text>
</comment>